<protein>
    <recommendedName>
        <fullName evidence="3">DUF7617 domain-containing protein</fullName>
    </recommendedName>
</protein>
<feature type="signal peptide" evidence="2">
    <location>
        <begin position="1"/>
        <end position="30"/>
    </location>
</feature>
<evidence type="ECO:0000313" key="4">
    <source>
        <dbReference type="EMBL" id="NJP43220.1"/>
    </source>
</evidence>
<gene>
    <name evidence="4" type="ORF">HCN08_07355</name>
</gene>
<reference evidence="4 5" key="1">
    <citation type="submission" date="2020-03" db="EMBL/GenBank/DDBJ databases">
        <title>WGS of actinomycetes isolated from Thailand.</title>
        <authorList>
            <person name="Thawai C."/>
        </authorList>
    </citation>
    <scope>NUCLEOTIDE SEQUENCE [LARGE SCALE GENOMIC DNA]</scope>
    <source>
        <strain evidence="4 5">PRB2-1</strain>
    </source>
</reference>
<evidence type="ECO:0000256" key="1">
    <source>
        <dbReference type="SAM" id="MobiDB-lite"/>
    </source>
</evidence>
<proteinExistence type="predicted"/>
<evidence type="ECO:0000256" key="2">
    <source>
        <dbReference type="SAM" id="SignalP"/>
    </source>
</evidence>
<keyword evidence="5" id="KW-1185">Reference proteome</keyword>
<dbReference type="Pfam" id="PF24593">
    <property type="entry name" value="DUF7617"/>
    <property type="match status" value="1"/>
</dbReference>
<keyword evidence="2" id="KW-0732">Signal</keyword>
<feature type="region of interest" description="Disordered" evidence="1">
    <location>
        <begin position="30"/>
        <end position="80"/>
    </location>
</feature>
<accession>A0ABX0ZHC3</accession>
<feature type="compositionally biased region" description="Low complexity" evidence="1">
    <location>
        <begin position="30"/>
        <end position="39"/>
    </location>
</feature>
<dbReference type="InterPro" id="IPR055388">
    <property type="entry name" value="DUF7617"/>
</dbReference>
<feature type="chain" id="PRO_5046757237" description="DUF7617 domain-containing protein" evidence="2">
    <location>
        <begin position="31"/>
        <end position="819"/>
    </location>
</feature>
<evidence type="ECO:0000259" key="3">
    <source>
        <dbReference type="Pfam" id="PF24593"/>
    </source>
</evidence>
<dbReference type="Proteomes" id="UP000734511">
    <property type="component" value="Unassembled WGS sequence"/>
</dbReference>
<sequence length="819" mass="80584">MRSRRRHSVVVAAAVISAALVASTSATTTAAGSPVPAAAQGTAPAHTSGGSTGGADPAAPATVTDPIGAGQTYVPGSLRVPPGWTPGWSTGGSTFAGTDQGAATSVVRAVQQTASATGTSLSGDLLPPVQAAARATGGDGFTPILFRAPSGDVEAWNIYHHTGPADPTLVCNDLSTNQPCPGGPWPRPLNTTAGPLGSGSTGDVFTTLTPQYVTDPSRPGVVYYPAVAAGSVGVGCLDLGARANCGYVALESSTGSPSAANGLAGVVTVGGKVYGVAGTGEVLCMDMASHSPCTGQPFAAIVPPNHDAPGATYSLYQGALAVADGRVYASSSPQNGAAVTALGCYDPATGGTCAGWDTPHPAAPGPGAYTYSAFVAYDTAGQPQGVCTANTTGGAPVTSCYTLDGEPLAAPATGLGSLPAGALVFNPEVVNAGGDNRSYFGAWGGTLAGGTVCYSWTHAAPCAGFPTIAQHPAVNGGVTRDYGYAYDATTRCLYGLGDAGILFSMDPATGNSPCLRTGASVTLTPADFSCGGTGHAAAYTQARLTGLDLAHADPAATSVVVTDPAGTVLATPVLGTDGTVDLSGISVTAHPSITVTVRLSLTDASDFGGGRRPALTVAFQGDAPQICLRTVVGTDCATSQVTDTASGTDASGALTSNTVTVPVAPGAACLPHVTAVKEICGSAAPRDCTPGGPGPWVKSSPVGLLGLLGTAHWRITVTDAGPVDATQVTVNDPAVGACSSAAGTFTLTAGSSRQVYCDSLLLALPLKNTASASYLPANSPHGTAYSTTEPSSAVACSLLCLLVPADERETGGVGALALR</sequence>
<feature type="domain" description="DUF7617" evidence="3">
    <location>
        <begin position="669"/>
        <end position="794"/>
    </location>
</feature>
<dbReference type="EMBL" id="JAATEJ010000004">
    <property type="protein sequence ID" value="NJP43220.1"/>
    <property type="molecule type" value="Genomic_DNA"/>
</dbReference>
<comment type="caution">
    <text evidence="4">The sequence shown here is derived from an EMBL/GenBank/DDBJ whole genome shotgun (WGS) entry which is preliminary data.</text>
</comment>
<name>A0ABX0ZHC3_9ACTN</name>
<evidence type="ECO:0000313" key="5">
    <source>
        <dbReference type="Proteomes" id="UP000734511"/>
    </source>
</evidence>
<organism evidence="4 5">
    <name type="scientific">Actinacidiphila epipremni</name>
    <dbReference type="NCBI Taxonomy" id="2053013"/>
    <lineage>
        <taxon>Bacteria</taxon>
        <taxon>Bacillati</taxon>
        <taxon>Actinomycetota</taxon>
        <taxon>Actinomycetes</taxon>
        <taxon>Kitasatosporales</taxon>
        <taxon>Streptomycetaceae</taxon>
        <taxon>Actinacidiphila</taxon>
    </lineage>
</organism>
<feature type="compositionally biased region" description="Low complexity" evidence="1">
    <location>
        <begin position="54"/>
        <end position="66"/>
    </location>
</feature>